<dbReference type="InterPro" id="IPR006150">
    <property type="entry name" value="Cys_repeat_1"/>
</dbReference>
<dbReference type="PANTHER" id="PTHR46339:SF2">
    <property type="entry name" value="BPTI_KUNITZ INHIBITOR DOMAIN-CONTAINING PROTEIN"/>
    <property type="match status" value="1"/>
</dbReference>
<dbReference type="AlphaFoldDB" id="A0AAD4N7G4"/>
<dbReference type="SMART" id="SM00131">
    <property type="entry name" value="KU"/>
    <property type="match status" value="7"/>
</dbReference>
<protein>
    <submittedName>
        <fullName evidence="3">Kunitz/Bovine pancreatic trypsin inhibitor domain-containing protein</fullName>
    </submittedName>
</protein>
<comment type="caution">
    <text evidence="3">The sequence shown here is derived from an EMBL/GenBank/DDBJ whole genome shotgun (WGS) entry which is preliminary data.</text>
</comment>
<evidence type="ECO:0000313" key="4">
    <source>
        <dbReference type="Proteomes" id="UP001201812"/>
    </source>
</evidence>
<feature type="domain" description="BPTI/Kunitz inhibitor" evidence="2">
    <location>
        <begin position="231"/>
        <end position="281"/>
    </location>
</feature>
<dbReference type="Proteomes" id="UP001201812">
    <property type="component" value="Unassembled WGS sequence"/>
</dbReference>
<feature type="domain" description="BPTI/Kunitz inhibitor" evidence="2">
    <location>
        <begin position="451"/>
        <end position="505"/>
    </location>
</feature>
<gene>
    <name evidence="3" type="ORF">DdX_07366</name>
</gene>
<dbReference type="SMART" id="SM00289">
    <property type="entry name" value="WR1"/>
    <property type="match status" value="5"/>
</dbReference>
<dbReference type="PANTHER" id="PTHR46339">
    <property type="entry name" value="PROTEIN CBG15282-RELATED"/>
    <property type="match status" value="1"/>
</dbReference>
<evidence type="ECO:0000259" key="2">
    <source>
        <dbReference type="PROSITE" id="PS50279"/>
    </source>
</evidence>
<feature type="domain" description="BPTI/Kunitz inhibitor" evidence="2">
    <location>
        <begin position="876"/>
        <end position="926"/>
    </location>
</feature>
<dbReference type="InterPro" id="IPR028150">
    <property type="entry name" value="Lustrin_cystein"/>
</dbReference>
<name>A0AAD4N7G4_9BILA</name>
<feature type="domain" description="BPTI/Kunitz inhibitor" evidence="2">
    <location>
        <begin position="665"/>
        <end position="715"/>
    </location>
</feature>
<dbReference type="InterPro" id="IPR053014">
    <property type="entry name" value="Cuticle_assoc_divergent"/>
</dbReference>
<dbReference type="CDD" id="cd22593">
    <property type="entry name" value="Kunitz_conkunitzin"/>
    <property type="match status" value="6"/>
</dbReference>
<dbReference type="Pfam" id="PF00014">
    <property type="entry name" value="Kunitz_BPTI"/>
    <property type="match status" value="8"/>
</dbReference>
<dbReference type="InterPro" id="IPR036880">
    <property type="entry name" value="Kunitz_BPTI_sf"/>
</dbReference>
<proteinExistence type="predicted"/>
<dbReference type="Pfam" id="PF14625">
    <property type="entry name" value="Lustrin_cystein"/>
    <property type="match status" value="5"/>
</dbReference>
<organism evidence="3 4">
    <name type="scientific">Ditylenchus destructor</name>
    <dbReference type="NCBI Taxonomy" id="166010"/>
    <lineage>
        <taxon>Eukaryota</taxon>
        <taxon>Metazoa</taxon>
        <taxon>Ecdysozoa</taxon>
        <taxon>Nematoda</taxon>
        <taxon>Chromadorea</taxon>
        <taxon>Rhabditida</taxon>
        <taxon>Tylenchina</taxon>
        <taxon>Tylenchomorpha</taxon>
        <taxon>Sphaerularioidea</taxon>
        <taxon>Anguinidae</taxon>
        <taxon>Anguininae</taxon>
        <taxon>Ditylenchus</taxon>
    </lineage>
</organism>
<dbReference type="PRINTS" id="PR00759">
    <property type="entry name" value="BASICPTASE"/>
</dbReference>
<dbReference type="Gene3D" id="4.10.410.10">
    <property type="entry name" value="Pancreatic trypsin inhibitor Kunitz domain"/>
    <property type="match status" value="7"/>
</dbReference>
<evidence type="ECO:0000313" key="3">
    <source>
        <dbReference type="EMBL" id="KAI1716321.1"/>
    </source>
</evidence>
<sequence>MWFFLSFGLAILLKAFVCGSVTTTTYFYFMPSNQAIPPRPLPPASPPRATYYPIRTNCQRKCVPNNRYRWNYRPTAIGLPSMPAPQPVSNSLPVRQTLITYPSRPYIPNPQPPPNPDSTTVEIPTLSPNAVSGEVSETHGYTYAPSPYGLPTPPPYSQASAVPKMRPNPCSEGKPLMDGYNPITCNFVIQPNGGCPENYFCHTGASFETTTCCPYPRSISKSMYHGFSERCSLPRAIGEGPDLIPRWYFDTTVRKCKGFFYKGLKGNANNFVSSINCMESCETADRAAAVKNPCANGPAARGLDGELFSCGPEEGPQSSSCPAGYYCHVGETSQTTACCEVSSGQDPCVLALNVGEGTANLPRYYYDTITKHCTEFIYRGMKGNENNFLTSQECRRTCMKHTNPCPVLFGYQERKECSSGINLCETPGEWCHIGSSLATTACCPGAVSDPCKLPLDLGQGSENITRWHADPSDNSCRRECRPFQYRGTKGNQNNFVSKLQCEAVCKPQCFNPCSSGDLLLESNGQPERCNTSSPCPVNYWCHIGATPETTVCCTGVERSCNLPVVEGYGKAVLSRWYYNKQDQNCQKFVYRGVGGNQNNHLTYDDCINSCPAYDNPCNGGHPLMVGGQPKICSPSSDLRRCLEFVYKGAKGNANNFLSVEARKPCELQMDVGTGSDRLERWYYDGGAQLCRPFTYSALRGNANNFLTRESCQKACSELNPCLHGEPLLDASGDRKSCKPEYPVSCPSSHYCHAGSNVSSTVCCLRSGMDMCELPLNYGIGTESLPRWYHNSALATCEPFTYAGSRGNENNFLTKDACQKICPSHRNYCPHGDPLMDELHNKPVPCGILKGCNEGYVCHMNADHDISVCCENPTNFCLQARESGPCEGEENRYGYNPLTDTCVPYKYSGCGGTLNNFKTLEKCTEICCREYKKMRDETKQNYSLLVAI</sequence>
<evidence type="ECO:0000256" key="1">
    <source>
        <dbReference type="SAM" id="SignalP"/>
    </source>
</evidence>
<dbReference type="SUPFAM" id="SSF57362">
    <property type="entry name" value="BPTI-like"/>
    <property type="match status" value="7"/>
</dbReference>
<feature type="chain" id="PRO_5042144472" evidence="1">
    <location>
        <begin position="20"/>
        <end position="947"/>
    </location>
</feature>
<keyword evidence="1" id="KW-0732">Signal</keyword>
<feature type="domain" description="BPTI/Kunitz inhibitor" evidence="2">
    <location>
        <begin position="560"/>
        <end position="610"/>
    </location>
</feature>
<dbReference type="CDD" id="cd00109">
    <property type="entry name" value="Kunitz-type"/>
    <property type="match status" value="1"/>
</dbReference>
<feature type="signal peptide" evidence="1">
    <location>
        <begin position="1"/>
        <end position="19"/>
    </location>
</feature>
<feature type="domain" description="BPTI/Kunitz inhibitor" evidence="2">
    <location>
        <begin position="348"/>
        <end position="398"/>
    </location>
</feature>
<dbReference type="InterPro" id="IPR002223">
    <property type="entry name" value="Kunitz_BPTI"/>
</dbReference>
<accession>A0AAD4N7G4</accession>
<dbReference type="GO" id="GO:0004867">
    <property type="term" value="F:serine-type endopeptidase inhibitor activity"/>
    <property type="evidence" value="ECO:0007669"/>
    <property type="project" value="InterPro"/>
</dbReference>
<dbReference type="PROSITE" id="PS50279">
    <property type="entry name" value="BPTI_KUNITZ_2"/>
    <property type="match status" value="7"/>
</dbReference>
<reference evidence="3" key="1">
    <citation type="submission" date="2022-01" db="EMBL/GenBank/DDBJ databases">
        <title>Genome Sequence Resource for Two Populations of Ditylenchus destructor, the Migratory Endoparasitic Phytonematode.</title>
        <authorList>
            <person name="Zhang H."/>
            <person name="Lin R."/>
            <person name="Xie B."/>
        </authorList>
    </citation>
    <scope>NUCLEOTIDE SEQUENCE</scope>
    <source>
        <strain evidence="3">BazhouSP</strain>
    </source>
</reference>
<dbReference type="EMBL" id="JAKKPZ010000010">
    <property type="protein sequence ID" value="KAI1716321.1"/>
    <property type="molecule type" value="Genomic_DNA"/>
</dbReference>
<keyword evidence="4" id="KW-1185">Reference proteome</keyword>
<feature type="domain" description="BPTI/Kunitz inhibitor" evidence="2">
    <location>
        <begin position="771"/>
        <end position="821"/>
    </location>
</feature>